<feature type="region of interest" description="Disordered" evidence="1">
    <location>
        <begin position="56"/>
        <end position="85"/>
    </location>
</feature>
<name>A0A9I9D9B4_CUCME</name>
<feature type="compositionally biased region" description="Basic and acidic residues" evidence="1">
    <location>
        <begin position="56"/>
        <end position="83"/>
    </location>
</feature>
<accession>A0A9I9D9B4</accession>
<feature type="compositionally biased region" description="Basic and acidic residues" evidence="1">
    <location>
        <begin position="1"/>
        <end position="15"/>
    </location>
</feature>
<sequence>MSGKGKSERQGEIGEARGNPCVKPRIKKKKGFRSSFQIRSRVRKIKPSMKSRRVLKEFKTNNSKHTYDGFGEGKERREREKVSRPAPQCILTLTLQHANAT</sequence>
<protein>
    <submittedName>
        <fullName evidence="2">Uncharacterized protein</fullName>
    </submittedName>
</protein>
<dbReference type="EnsemblPlants" id="MELO3C014959.2.1">
    <property type="protein sequence ID" value="MELO3C014959.2.1"/>
    <property type="gene ID" value="MELO3C014959.2"/>
</dbReference>
<proteinExistence type="predicted"/>
<feature type="region of interest" description="Disordered" evidence="1">
    <location>
        <begin position="1"/>
        <end position="33"/>
    </location>
</feature>
<reference evidence="2" key="1">
    <citation type="submission" date="2023-03" db="UniProtKB">
        <authorList>
            <consortium name="EnsemblPlants"/>
        </authorList>
    </citation>
    <scope>IDENTIFICATION</scope>
</reference>
<evidence type="ECO:0000256" key="1">
    <source>
        <dbReference type="SAM" id="MobiDB-lite"/>
    </source>
</evidence>
<organism evidence="2">
    <name type="scientific">Cucumis melo</name>
    <name type="common">Muskmelon</name>
    <dbReference type="NCBI Taxonomy" id="3656"/>
    <lineage>
        <taxon>Eukaryota</taxon>
        <taxon>Viridiplantae</taxon>
        <taxon>Streptophyta</taxon>
        <taxon>Embryophyta</taxon>
        <taxon>Tracheophyta</taxon>
        <taxon>Spermatophyta</taxon>
        <taxon>Magnoliopsida</taxon>
        <taxon>eudicotyledons</taxon>
        <taxon>Gunneridae</taxon>
        <taxon>Pentapetalae</taxon>
        <taxon>rosids</taxon>
        <taxon>fabids</taxon>
        <taxon>Cucurbitales</taxon>
        <taxon>Cucurbitaceae</taxon>
        <taxon>Benincaseae</taxon>
        <taxon>Cucumis</taxon>
    </lineage>
</organism>
<dbReference type="Gramene" id="MELO3C014959.2.1">
    <property type="protein sequence ID" value="MELO3C014959.2.1"/>
    <property type="gene ID" value="MELO3C014959.2"/>
</dbReference>
<dbReference type="AlphaFoldDB" id="A0A9I9D9B4"/>
<evidence type="ECO:0000313" key="2">
    <source>
        <dbReference type="EnsemblPlants" id="MELO3C014959.2.1"/>
    </source>
</evidence>